<evidence type="ECO:0000256" key="5">
    <source>
        <dbReference type="ARBA" id="ARBA00023277"/>
    </source>
</evidence>
<dbReference type="STRING" id="1862672.BO225_09350"/>
<dbReference type="Gene3D" id="2.60.40.290">
    <property type="match status" value="1"/>
</dbReference>
<evidence type="ECO:0000256" key="8">
    <source>
        <dbReference type="RuleBase" id="RU361153"/>
    </source>
</evidence>
<evidence type="ECO:0000256" key="7">
    <source>
        <dbReference type="ARBA" id="ARBA00023326"/>
    </source>
</evidence>
<dbReference type="PANTHER" id="PTHR34142:SF1">
    <property type="entry name" value="GLYCOSIDE HYDROLASE FAMILY 5 DOMAIN-CONTAINING PROTEIN"/>
    <property type="match status" value="1"/>
</dbReference>
<dbReference type="EC" id="3.2.1.4" evidence="8"/>
<dbReference type="Pfam" id="PF00150">
    <property type="entry name" value="Cellulase"/>
    <property type="match status" value="1"/>
</dbReference>
<dbReference type="GO" id="GO:0008810">
    <property type="term" value="F:cellulase activity"/>
    <property type="evidence" value="ECO:0007669"/>
    <property type="project" value="UniProtKB-EC"/>
</dbReference>
<keyword evidence="2" id="KW-0732">Signal</keyword>
<dbReference type="InterPro" id="IPR008965">
    <property type="entry name" value="CBM2/CBM3_carb-bd_dom_sf"/>
</dbReference>
<dbReference type="SUPFAM" id="SSF51445">
    <property type="entry name" value="(Trans)glycosidases"/>
    <property type="match status" value="1"/>
</dbReference>
<feature type="domain" description="CBM2" evidence="10">
    <location>
        <begin position="380"/>
        <end position="463"/>
    </location>
</feature>
<evidence type="ECO:0000256" key="6">
    <source>
        <dbReference type="ARBA" id="ARBA00023295"/>
    </source>
</evidence>
<organism evidence="11 12">
    <name type="scientific">Dubosiella newyorkensis</name>
    <dbReference type="NCBI Taxonomy" id="1862672"/>
    <lineage>
        <taxon>Bacteria</taxon>
        <taxon>Bacillati</taxon>
        <taxon>Bacillota</taxon>
        <taxon>Erysipelotrichia</taxon>
        <taxon>Erysipelotrichales</taxon>
        <taxon>Erysipelotrichaceae</taxon>
        <taxon>Dubosiella</taxon>
    </lineage>
</organism>
<evidence type="ECO:0000313" key="12">
    <source>
        <dbReference type="Proteomes" id="UP000186705"/>
    </source>
</evidence>
<keyword evidence="3 8" id="KW-0378">Hydrolase</keyword>
<feature type="domain" description="Glycoside hydrolase family 5" evidence="9">
    <location>
        <begin position="81"/>
        <end position="328"/>
    </location>
</feature>
<keyword evidence="4 8" id="KW-0136">Cellulose degradation</keyword>
<dbReference type="Proteomes" id="UP000186705">
    <property type="component" value="Unassembled WGS sequence"/>
</dbReference>
<dbReference type="GeneID" id="78276145"/>
<keyword evidence="5 8" id="KW-0119">Carbohydrate metabolism</keyword>
<dbReference type="InterPro" id="IPR012291">
    <property type="entry name" value="CBM2_carb-bd_dom_sf"/>
</dbReference>
<dbReference type="InterPro" id="IPR017853">
    <property type="entry name" value="GH"/>
</dbReference>
<evidence type="ECO:0000259" key="10">
    <source>
        <dbReference type="Pfam" id="PF00553"/>
    </source>
</evidence>
<dbReference type="PROSITE" id="PS00659">
    <property type="entry name" value="GLYCOSYL_HYDROL_F5"/>
    <property type="match status" value="1"/>
</dbReference>
<evidence type="ECO:0000256" key="4">
    <source>
        <dbReference type="ARBA" id="ARBA00023001"/>
    </source>
</evidence>
<dbReference type="SUPFAM" id="SSF49384">
    <property type="entry name" value="Carbohydrate-binding domain"/>
    <property type="match status" value="1"/>
</dbReference>
<sequence length="480" mass="55077">MKTKHAIYLVLTIFLAFLFMNGEPMIVKAQQSDQEMNPKLSTEKNASLELKSMIEQELYHQRKDQPTPKIASLKIQNNRIVDQKGKPFVLKGISTHGIAWFPEIINQNSFTRFRDDFGLNTVRIAMYTAEDGGYCTGGDQQNLESRIDQGVQLCQQLNLYCIIDWHILSDQDPLQYKDQSKLFFEKMAQKYGKTPNVIFEICNEPNGNTTWNDVTQYANQIIPAIREHSNNLIIVGTPTWSQDIDQAARKPLKYSNIAYALHFYAATHKDDLRNKYLQNVNKIPIIVSEYGICDASGNGNIDEANAKQWIDLLNKNQTGRILWNASNKQETSSILVPDANMETWSLSDLSPTGHWLLDQANQKKPIKSEKKAEARAKLTTTFQETNHWENGNQYSMQYLASIQNNTNKTASSWRFEIKFPEPVQIDDYWNCEIEHIDQRTFIFSNKEYNSKIKAEDSIQDIGCIVTSDSLIDPKTIQINP</sequence>
<dbReference type="RefSeq" id="WP_076341994.1">
    <property type="nucleotide sequence ID" value="NZ_JBGNFS010000001.1"/>
</dbReference>
<reference evidence="11 12" key="1">
    <citation type="submission" date="2016-11" db="EMBL/GenBank/DDBJ databases">
        <title>Description of two novel members of the family Erysipelotrichaceae: Ileibacterium lipovorans gen. nov., sp. nov. and Dubosiella newyorkensis, gen. nov., sp. nov.</title>
        <authorList>
            <person name="Cox L.M."/>
            <person name="Sohn J."/>
            <person name="Tyrrell K.L."/>
            <person name="Citron D.M."/>
            <person name="Lawson P.A."/>
            <person name="Patel N.B."/>
            <person name="Iizumi T."/>
            <person name="Perez-Perez G.I."/>
            <person name="Goldstein E.J."/>
            <person name="Blaser M.J."/>
        </authorList>
    </citation>
    <scope>NUCLEOTIDE SEQUENCE [LARGE SCALE GENOMIC DNA]</scope>
    <source>
        <strain evidence="11 12">NYU-BL-A4</strain>
    </source>
</reference>
<dbReference type="GO" id="GO:0030245">
    <property type="term" value="P:cellulose catabolic process"/>
    <property type="evidence" value="ECO:0007669"/>
    <property type="project" value="UniProtKB-KW"/>
</dbReference>
<dbReference type="InterPro" id="IPR001547">
    <property type="entry name" value="Glyco_hydro_5"/>
</dbReference>
<dbReference type="GO" id="GO:0030247">
    <property type="term" value="F:polysaccharide binding"/>
    <property type="evidence" value="ECO:0007669"/>
    <property type="project" value="InterPro"/>
</dbReference>
<gene>
    <name evidence="11" type="ORF">BO225_09350</name>
</gene>
<keyword evidence="7 8" id="KW-0624">Polysaccharide degradation</keyword>
<comment type="catalytic activity">
    <reaction evidence="1 8">
        <text>Endohydrolysis of (1-&gt;4)-beta-D-glucosidic linkages in cellulose, lichenin and cereal beta-D-glucans.</text>
        <dbReference type="EC" id="3.2.1.4"/>
    </reaction>
</comment>
<dbReference type="EMBL" id="MPKA01000090">
    <property type="protein sequence ID" value="OLU44989.1"/>
    <property type="molecule type" value="Genomic_DNA"/>
</dbReference>
<dbReference type="OrthoDB" id="154460at2"/>
<comment type="caution">
    <text evidence="11">The sequence shown here is derived from an EMBL/GenBank/DDBJ whole genome shotgun (WGS) entry which is preliminary data.</text>
</comment>
<evidence type="ECO:0000256" key="3">
    <source>
        <dbReference type="ARBA" id="ARBA00022801"/>
    </source>
</evidence>
<protein>
    <recommendedName>
        <fullName evidence="8">Endoglucanase</fullName>
        <ecNumber evidence="8">3.2.1.4</ecNumber>
    </recommendedName>
</protein>
<dbReference type="PANTHER" id="PTHR34142">
    <property type="entry name" value="ENDO-BETA-1,4-GLUCANASE A"/>
    <property type="match status" value="1"/>
</dbReference>
<comment type="similarity">
    <text evidence="8">Belongs to the glycosyl hydrolase 5 (cellulase A) family.</text>
</comment>
<evidence type="ECO:0000256" key="2">
    <source>
        <dbReference type="ARBA" id="ARBA00022729"/>
    </source>
</evidence>
<dbReference type="InterPro" id="IPR018087">
    <property type="entry name" value="Glyco_hydro_5_CS"/>
</dbReference>
<keyword evidence="6 8" id="KW-0326">Glycosidase</keyword>
<evidence type="ECO:0000256" key="1">
    <source>
        <dbReference type="ARBA" id="ARBA00000966"/>
    </source>
</evidence>
<dbReference type="InterPro" id="IPR001919">
    <property type="entry name" value="CBD2"/>
</dbReference>
<keyword evidence="12" id="KW-1185">Reference proteome</keyword>
<dbReference type="Gene3D" id="3.20.20.80">
    <property type="entry name" value="Glycosidases"/>
    <property type="match status" value="1"/>
</dbReference>
<proteinExistence type="inferred from homology"/>
<evidence type="ECO:0000313" key="11">
    <source>
        <dbReference type="EMBL" id="OLU44989.1"/>
    </source>
</evidence>
<dbReference type="AlphaFoldDB" id="A0A1U7NKP8"/>
<evidence type="ECO:0000259" key="9">
    <source>
        <dbReference type="Pfam" id="PF00150"/>
    </source>
</evidence>
<name>A0A1U7NKP8_9FIRM</name>
<accession>A0A1U7NKP8</accession>
<dbReference type="Pfam" id="PF00553">
    <property type="entry name" value="CBM_2"/>
    <property type="match status" value="1"/>
</dbReference>